<name>A0ABS6A8T4_9GAMM</name>
<dbReference type="Proteomes" id="UP000753376">
    <property type="component" value="Unassembled WGS sequence"/>
</dbReference>
<keyword evidence="4 7" id="KW-0812">Transmembrane</keyword>
<dbReference type="InterPro" id="IPR051907">
    <property type="entry name" value="DoxX-like_oxidoreductase"/>
</dbReference>
<feature type="transmembrane region" description="Helical" evidence="7">
    <location>
        <begin position="118"/>
        <end position="139"/>
    </location>
</feature>
<sequence length="145" mass="15250">MNNAFVNKLLDTNAGWGALALRIPVGIIFAAHGAQKLFGWFGGYGLEGTGQWMDSIGLSPGYHMALLAGGTEFLGGLTLIIGLLVRPASAALAFAMLIAIVSVHFQNGLFMSNNGYEFALVLLAASVSMLFSCAGRASVDRLVRK</sequence>
<accession>A0ABS6A8T4</accession>
<evidence type="ECO:0000256" key="7">
    <source>
        <dbReference type="SAM" id="Phobius"/>
    </source>
</evidence>
<dbReference type="InterPro" id="IPR032808">
    <property type="entry name" value="DoxX"/>
</dbReference>
<comment type="similarity">
    <text evidence="2">Belongs to the DoxX family.</text>
</comment>
<reference evidence="8 9" key="1">
    <citation type="submission" date="2021-05" db="EMBL/GenBank/DDBJ databases">
        <title>Draft genomes of bacteria isolated from model marine particles.</title>
        <authorList>
            <person name="Datta M.S."/>
            <person name="Schwartzman J.A."/>
            <person name="Enke T.N."/>
            <person name="Saavedra J."/>
            <person name="Cermak N."/>
            <person name="Cordero O.X."/>
        </authorList>
    </citation>
    <scope>NUCLEOTIDE SEQUENCE [LARGE SCALE GENOMIC DNA]</scope>
    <source>
        <strain evidence="8 9">D2M19</strain>
    </source>
</reference>
<keyword evidence="5 7" id="KW-1133">Transmembrane helix</keyword>
<gene>
    <name evidence="8" type="ORF">KO508_10925</name>
</gene>
<evidence type="ECO:0000256" key="3">
    <source>
        <dbReference type="ARBA" id="ARBA00022475"/>
    </source>
</evidence>
<evidence type="ECO:0000256" key="5">
    <source>
        <dbReference type="ARBA" id="ARBA00022989"/>
    </source>
</evidence>
<protein>
    <submittedName>
        <fullName evidence="8">DoxX family protein</fullName>
    </submittedName>
</protein>
<dbReference type="PANTHER" id="PTHR33452">
    <property type="entry name" value="OXIDOREDUCTASE CATD-RELATED"/>
    <property type="match status" value="1"/>
</dbReference>
<comment type="subcellular location">
    <subcellularLocation>
        <location evidence="1">Cell membrane</location>
        <topology evidence="1">Multi-pass membrane protein</topology>
    </subcellularLocation>
</comment>
<feature type="transmembrane region" description="Helical" evidence="7">
    <location>
        <begin position="62"/>
        <end position="85"/>
    </location>
</feature>
<dbReference type="RefSeq" id="WP_216008352.1">
    <property type="nucleotide sequence ID" value="NZ_JAHKPV010000019.1"/>
</dbReference>
<proteinExistence type="inferred from homology"/>
<feature type="transmembrane region" description="Helical" evidence="7">
    <location>
        <begin position="92"/>
        <end position="112"/>
    </location>
</feature>
<evidence type="ECO:0000313" key="8">
    <source>
        <dbReference type="EMBL" id="MBU2874513.1"/>
    </source>
</evidence>
<comment type="caution">
    <text evidence="8">The sequence shown here is derived from an EMBL/GenBank/DDBJ whole genome shotgun (WGS) entry which is preliminary data.</text>
</comment>
<evidence type="ECO:0000313" key="9">
    <source>
        <dbReference type="Proteomes" id="UP000753376"/>
    </source>
</evidence>
<dbReference type="EMBL" id="JAHKPV010000019">
    <property type="protein sequence ID" value="MBU2874513.1"/>
    <property type="molecule type" value="Genomic_DNA"/>
</dbReference>
<dbReference type="Pfam" id="PF07681">
    <property type="entry name" value="DoxX"/>
    <property type="match status" value="1"/>
</dbReference>
<evidence type="ECO:0000256" key="4">
    <source>
        <dbReference type="ARBA" id="ARBA00022692"/>
    </source>
</evidence>
<keyword evidence="3" id="KW-1003">Cell membrane</keyword>
<keyword evidence="9" id="KW-1185">Reference proteome</keyword>
<organism evidence="8 9">
    <name type="scientific">Marinobacter salexigens</name>
    <dbReference type="NCBI Taxonomy" id="1925763"/>
    <lineage>
        <taxon>Bacteria</taxon>
        <taxon>Pseudomonadati</taxon>
        <taxon>Pseudomonadota</taxon>
        <taxon>Gammaproteobacteria</taxon>
        <taxon>Pseudomonadales</taxon>
        <taxon>Marinobacteraceae</taxon>
        <taxon>Marinobacter</taxon>
    </lineage>
</organism>
<evidence type="ECO:0000256" key="1">
    <source>
        <dbReference type="ARBA" id="ARBA00004651"/>
    </source>
</evidence>
<evidence type="ECO:0000256" key="6">
    <source>
        <dbReference type="ARBA" id="ARBA00023136"/>
    </source>
</evidence>
<keyword evidence="6 7" id="KW-0472">Membrane</keyword>
<evidence type="ECO:0000256" key="2">
    <source>
        <dbReference type="ARBA" id="ARBA00006679"/>
    </source>
</evidence>
<dbReference type="PANTHER" id="PTHR33452:SF1">
    <property type="entry name" value="INNER MEMBRANE PROTEIN YPHA-RELATED"/>
    <property type="match status" value="1"/>
</dbReference>